<keyword evidence="1" id="KW-1133">Transmembrane helix</keyword>
<dbReference type="Proteomes" id="UP000285211">
    <property type="component" value="Unassembled WGS sequence"/>
</dbReference>
<organism evidence="2 3">
    <name type="scientific">Flavobacterium sufflavum</name>
    <dbReference type="NCBI Taxonomy" id="1921138"/>
    <lineage>
        <taxon>Bacteria</taxon>
        <taxon>Pseudomonadati</taxon>
        <taxon>Bacteroidota</taxon>
        <taxon>Flavobacteriia</taxon>
        <taxon>Flavobacteriales</taxon>
        <taxon>Flavobacteriaceae</taxon>
        <taxon>Flavobacterium</taxon>
    </lineage>
</organism>
<keyword evidence="1" id="KW-0472">Membrane</keyword>
<protein>
    <submittedName>
        <fullName evidence="2">Uncharacterized protein</fullName>
    </submittedName>
</protein>
<feature type="transmembrane region" description="Helical" evidence="1">
    <location>
        <begin position="110"/>
        <end position="131"/>
    </location>
</feature>
<name>A0A437KVL4_9FLAO</name>
<evidence type="ECO:0000256" key="1">
    <source>
        <dbReference type="SAM" id="Phobius"/>
    </source>
</evidence>
<dbReference type="AlphaFoldDB" id="A0A437KVL4"/>
<dbReference type="RefSeq" id="WP_128194381.1">
    <property type="nucleotide sequence ID" value="NZ_SACJ01000004.1"/>
</dbReference>
<gene>
    <name evidence="2" type="ORF">EOD40_08005</name>
</gene>
<proteinExistence type="predicted"/>
<evidence type="ECO:0000313" key="3">
    <source>
        <dbReference type="Proteomes" id="UP000285211"/>
    </source>
</evidence>
<evidence type="ECO:0000313" key="2">
    <source>
        <dbReference type="EMBL" id="RVT76441.1"/>
    </source>
</evidence>
<reference evidence="2 3" key="1">
    <citation type="submission" date="2019-01" db="EMBL/GenBank/DDBJ databases">
        <authorList>
            <person name="Chen W.-M."/>
        </authorList>
    </citation>
    <scope>NUCLEOTIDE SEQUENCE [LARGE SCALE GENOMIC DNA]</scope>
    <source>
        <strain evidence="2 3">BBQ-12</strain>
    </source>
</reference>
<comment type="caution">
    <text evidence="2">The sequence shown here is derived from an EMBL/GenBank/DDBJ whole genome shotgun (WGS) entry which is preliminary data.</text>
</comment>
<sequence>MNTEIPNNDYRDWILFYGVDNKNFVFDISKHSDFINSLDEIGKARFKLALKEMLLNNTLTEHKKDKLFLLTSLGKFISENGGFTSINLQTNSELNINEKFSKNLEINKQATYITVGVSIITMFILGLQTFLQTQPSIVKIDTEPTLTKTLELEVQETNTILRHHYQPLKDSLKKELHIQSKK</sequence>
<keyword evidence="1" id="KW-0812">Transmembrane</keyword>
<keyword evidence="3" id="KW-1185">Reference proteome</keyword>
<accession>A0A437KVL4</accession>
<dbReference type="EMBL" id="SACJ01000004">
    <property type="protein sequence ID" value="RVT76441.1"/>
    <property type="molecule type" value="Genomic_DNA"/>
</dbReference>